<feature type="compositionally biased region" description="Basic and acidic residues" evidence="1">
    <location>
        <begin position="177"/>
        <end position="186"/>
    </location>
</feature>
<dbReference type="AlphaFoldDB" id="A0A9D4UVT9"/>
<name>A0A9D4UVT9_ADICA</name>
<proteinExistence type="predicted"/>
<dbReference type="EMBL" id="JABFUD020000010">
    <property type="protein sequence ID" value="KAI5074448.1"/>
    <property type="molecule type" value="Genomic_DNA"/>
</dbReference>
<evidence type="ECO:0000256" key="1">
    <source>
        <dbReference type="SAM" id="MobiDB-lite"/>
    </source>
</evidence>
<dbReference type="Proteomes" id="UP000886520">
    <property type="component" value="Chromosome 10"/>
</dbReference>
<organism evidence="2 3">
    <name type="scientific">Adiantum capillus-veneris</name>
    <name type="common">Maidenhair fern</name>
    <dbReference type="NCBI Taxonomy" id="13818"/>
    <lineage>
        <taxon>Eukaryota</taxon>
        <taxon>Viridiplantae</taxon>
        <taxon>Streptophyta</taxon>
        <taxon>Embryophyta</taxon>
        <taxon>Tracheophyta</taxon>
        <taxon>Polypodiopsida</taxon>
        <taxon>Polypodiidae</taxon>
        <taxon>Polypodiales</taxon>
        <taxon>Pteridineae</taxon>
        <taxon>Pteridaceae</taxon>
        <taxon>Vittarioideae</taxon>
        <taxon>Adiantum</taxon>
    </lineage>
</organism>
<feature type="compositionally biased region" description="Basic and acidic residues" evidence="1">
    <location>
        <begin position="33"/>
        <end position="49"/>
    </location>
</feature>
<feature type="region of interest" description="Disordered" evidence="1">
    <location>
        <begin position="27"/>
        <end position="140"/>
    </location>
</feature>
<protein>
    <submittedName>
        <fullName evidence="2">Uncharacterized protein</fullName>
    </submittedName>
</protein>
<accession>A0A9D4UVT9</accession>
<reference evidence="2" key="1">
    <citation type="submission" date="2021-01" db="EMBL/GenBank/DDBJ databases">
        <title>Adiantum capillus-veneris genome.</title>
        <authorList>
            <person name="Fang Y."/>
            <person name="Liao Q."/>
        </authorList>
    </citation>
    <scope>NUCLEOTIDE SEQUENCE</scope>
    <source>
        <strain evidence="2">H3</strain>
        <tissue evidence="2">Leaf</tissue>
    </source>
</reference>
<feature type="compositionally biased region" description="Polar residues" evidence="1">
    <location>
        <begin position="51"/>
        <end position="60"/>
    </location>
</feature>
<dbReference type="OrthoDB" id="1969690at2759"/>
<feature type="region of interest" description="Disordered" evidence="1">
    <location>
        <begin position="159"/>
        <end position="193"/>
    </location>
</feature>
<sequence>MLLAAKRAAPPIVPAFGDGNQHYTMFFDSGAAQKKDPAPIGREEGEFGKKSQGTNTTNKPSYHKTSKDAVHGSSNQPKHESRKYNVDGDARSSPYKGRLGNRPNASPLRALGDVAQPHGKHGSASSLPHQNQHAKALQFGAWEKNPDVPITEVFDARVQNRGQPFHSPAHWQASNAQEKRSKDSKSPLKWRRMKSKVNLKKWLRRLFGSH</sequence>
<comment type="caution">
    <text evidence="2">The sequence shown here is derived from an EMBL/GenBank/DDBJ whole genome shotgun (WGS) entry which is preliminary data.</text>
</comment>
<evidence type="ECO:0000313" key="2">
    <source>
        <dbReference type="EMBL" id="KAI5074448.1"/>
    </source>
</evidence>
<feature type="compositionally biased region" description="Polar residues" evidence="1">
    <location>
        <begin position="123"/>
        <end position="133"/>
    </location>
</feature>
<feature type="compositionally biased region" description="Basic and acidic residues" evidence="1">
    <location>
        <begin position="77"/>
        <end position="90"/>
    </location>
</feature>
<gene>
    <name evidence="2" type="ORF">GOP47_0010409</name>
</gene>
<evidence type="ECO:0000313" key="3">
    <source>
        <dbReference type="Proteomes" id="UP000886520"/>
    </source>
</evidence>
<keyword evidence="3" id="KW-1185">Reference proteome</keyword>